<dbReference type="InterPro" id="IPR032466">
    <property type="entry name" value="Metal_Hydrolase"/>
</dbReference>
<feature type="domain" description="Amidohydrolase-related" evidence="1">
    <location>
        <begin position="53"/>
        <end position="400"/>
    </location>
</feature>
<organism evidence="2">
    <name type="scientific">Chelativorans sp. (strain BNC1)</name>
    <dbReference type="NCBI Taxonomy" id="266779"/>
    <lineage>
        <taxon>Bacteria</taxon>
        <taxon>Pseudomonadati</taxon>
        <taxon>Pseudomonadota</taxon>
        <taxon>Alphaproteobacteria</taxon>
        <taxon>Hyphomicrobiales</taxon>
        <taxon>Phyllobacteriaceae</taxon>
        <taxon>Chelativorans</taxon>
    </lineage>
</organism>
<proteinExistence type="predicted"/>
<dbReference type="InterPro" id="IPR006680">
    <property type="entry name" value="Amidohydro-rel"/>
</dbReference>
<dbReference type="InterPro" id="IPR051781">
    <property type="entry name" value="Metallo-dep_Hydrolase"/>
</dbReference>
<gene>
    <name evidence="2" type="ordered locus">Meso_4503</name>
</gene>
<dbReference type="CDD" id="cd01299">
    <property type="entry name" value="Met_dep_hydrolase_A"/>
    <property type="match status" value="1"/>
</dbReference>
<dbReference type="Pfam" id="PF01979">
    <property type="entry name" value="Amidohydro_1"/>
    <property type="match status" value="1"/>
</dbReference>
<dbReference type="SUPFAM" id="SSF51556">
    <property type="entry name" value="Metallo-dependent hydrolases"/>
    <property type="match status" value="1"/>
</dbReference>
<dbReference type="Gene3D" id="3.20.20.140">
    <property type="entry name" value="Metal-dependent hydrolases"/>
    <property type="match status" value="1"/>
</dbReference>
<dbReference type="AlphaFoldDB" id="Q11AP5"/>
<dbReference type="KEGG" id="mes:Meso_4503"/>
<dbReference type="PANTHER" id="PTHR43135:SF3">
    <property type="entry name" value="ALPHA-D-RIBOSE 1-METHYLPHOSPHONATE 5-TRIPHOSPHATE DIPHOSPHATASE"/>
    <property type="match status" value="1"/>
</dbReference>
<sequence length="408" mass="44181">MTKLLLKNANILDVVAGRLIGEHDVLIADGRIREIDHGLSHNSARQIDLAGRTLMPGLCDAHVHAAAPMNSFAELECLSPSYVAIRSAKVLEGMLLRGFTTVRDGGGADFGLARAVDEGFVTGPRLLYCGKALSQTGGHGDMRQPGQLARDAHPYVPGLGQICDGVDAVRRAVREEIRRGAHHIKLMVGGGIASPSDPIDQDQFSKEEILAAVEEAECANRYVMVHSYANRSVARAVQCGARSIEHANFLDDKTAQIIREHQAHVVPTLAIFHVMVKEGLEIGISPRVHAINKHVLEHGMRALEVARRNQVSLAYGTDLSGQLHIHQSVEFSLRAEVFSPADLLRQATVNAAELFRMADRIGKVAVGFEADLIGIDGDPLERIGVLQEQGRHIDLIIKGGSVIKAQLN</sequence>
<accession>Q11AP5</accession>
<dbReference type="OrthoDB" id="9782972at2"/>
<name>Q11AP5_CHESB</name>
<evidence type="ECO:0000259" key="1">
    <source>
        <dbReference type="Pfam" id="PF01979"/>
    </source>
</evidence>
<dbReference type="eggNOG" id="COG1228">
    <property type="taxonomic scope" value="Bacteria"/>
</dbReference>
<keyword evidence="2" id="KW-0378">Hydrolase</keyword>
<reference evidence="2" key="1">
    <citation type="submission" date="2006-06" db="EMBL/GenBank/DDBJ databases">
        <title>Complete sequence of Plasmid 2 of Chelativorans sp. BNC1.</title>
        <authorList>
            <consortium name="US DOE Joint Genome Institute"/>
            <person name="Copeland A."/>
            <person name="Lucas S."/>
            <person name="Lapidus A."/>
            <person name="Barry K."/>
            <person name="Detter J.C."/>
            <person name="Glavina del Rio T."/>
            <person name="Hammon N."/>
            <person name="Israni S."/>
            <person name="Dalin E."/>
            <person name="Tice H."/>
            <person name="Pitluck S."/>
            <person name="Chertkov O."/>
            <person name="Brettin T."/>
            <person name="Bruce D."/>
            <person name="Han C."/>
            <person name="Tapia R."/>
            <person name="Gilna P."/>
            <person name="Schmutz J."/>
            <person name="Larimer F."/>
            <person name="Land M."/>
            <person name="Hauser L."/>
            <person name="Kyrpides N."/>
            <person name="Mikhailova N."/>
            <person name="Richardson P."/>
        </authorList>
    </citation>
    <scope>NUCLEOTIDE SEQUENCE</scope>
    <source>
        <strain evidence="2">BNC1</strain>
        <plasmid evidence="2">2</plasmid>
    </source>
</reference>
<geneLocation type="plasmid" evidence="2">
    <name>2</name>
</geneLocation>
<dbReference type="SUPFAM" id="SSF51338">
    <property type="entry name" value="Composite domain of metallo-dependent hydrolases"/>
    <property type="match status" value="1"/>
</dbReference>
<dbReference type="HOGENOM" id="CLU_023620_2_0_5"/>
<protein>
    <submittedName>
        <fullName evidence="2">Amidohydrolase</fullName>
    </submittedName>
</protein>
<dbReference type="PANTHER" id="PTHR43135">
    <property type="entry name" value="ALPHA-D-RIBOSE 1-METHYLPHOSPHONATE 5-TRIPHOSPHATE DIPHOSPHATASE"/>
    <property type="match status" value="1"/>
</dbReference>
<keyword evidence="2" id="KW-0614">Plasmid</keyword>
<dbReference type="Gene3D" id="2.30.40.10">
    <property type="entry name" value="Urease, subunit C, domain 1"/>
    <property type="match status" value="1"/>
</dbReference>
<evidence type="ECO:0000313" key="2">
    <source>
        <dbReference type="EMBL" id="ABG65530.1"/>
    </source>
</evidence>
<dbReference type="InterPro" id="IPR011059">
    <property type="entry name" value="Metal-dep_hydrolase_composite"/>
</dbReference>
<dbReference type="EMBL" id="CP000391">
    <property type="protein sequence ID" value="ABG65530.1"/>
    <property type="molecule type" value="Genomic_DNA"/>
</dbReference>
<dbReference type="InterPro" id="IPR057744">
    <property type="entry name" value="OTAase-like"/>
</dbReference>
<dbReference type="GO" id="GO:0016810">
    <property type="term" value="F:hydrolase activity, acting on carbon-nitrogen (but not peptide) bonds"/>
    <property type="evidence" value="ECO:0007669"/>
    <property type="project" value="InterPro"/>
</dbReference>